<name>A0A563W436_9CYAN</name>
<dbReference type="OrthoDB" id="462409at2"/>
<organism evidence="2 3">
    <name type="scientific">Hyella patelloides LEGE 07179</name>
    <dbReference type="NCBI Taxonomy" id="945734"/>
    <lineage>
        <taxon>Bacteria</taxon>
        <taxon>Bacillati</taxon>
        <taxon>Cyanobacteriota</taxon>
        <taxon>Cyanophyceae</taxon>
        <taxon>Pleurocapsales</taxon>
        <taxon>Hyellaceae</taxon>
        <taxon>Hyella</taxon>
    </lineage>
</organism>
<keyword evidence="1" id="KW-0472">Membrane</keyword>
<dbReference type="EMBL" id="CAACVJ010000686">
    <property type="protein sequence ID" value="VEP18425.1"/>
    <property type="molecule type" value="Genomic_DNA"/>
</dbReference>
<reference evidence="2 3" key="1">
    <citation type="submission" date="2019-01" db="EMBL/GenBank/DDBJ databases">
        <authorList>
            <person name="Brito A."/>
        </authorList>
    </citation>
    <scope>NUCLEOTIDE SEQUENCE [LARGE SCALE GENOMIC DNA]</scope>
    <source>
        <strain evidence="2">1</strain>
    </source>
</reference>
<keyword evidence="1" id="KW-1133">Transmembrane helix</keyword>
<keyword evidence="1" id="KW-0812">Transmembrane</keyword>
<dbReference type="RefSeq" id="WP_144867775.1">
    <property type="nucleotide sequence ID" value="NZ_LR213837.1"/>
</dbReference>
<evidence type="ECO:0000313" key="3">
    <source>
        <dbReference type="Proteomes" id="UP000320055"/>
    </source>
</evidence>
<gene>
    <name evidence="2" type="ORF">H1P_790009</name>
</gene>
<evidence type="ECO:0000313" key="2">
    <source>
        <dbReference type="EMBL" id="VEP18425.1"/>
    </source>
</evidence>
<evidence type="ECO:0000256" key="1">
    <source>
        <dbReference type="SAM" id="Phobius"/>
    </source>
</evidence>
<keyword evidence="3" id="KW-1185">Reference proteome</keyword>
<evidence type="ECO:0008006" key="4">
    <source>
        <dbReference type="Google" id="ProtNLM"/>
    </source>
</evidence>
<feature type="transmembrane region" description="Helical" evidence="1">
    <location>
        <begin position="22"/>
        <end position="45"/>
    </location>
</feature>
<dbReference type="Proteomes" id="UP000320055">
    <property type="component" value="Unassembled WGS sequence"/>
</dbReference>
<dbReference type="NCBIfam" id="TIGR04533">
    <property type="entry name" value="cyanosortB_assc"/>
    <property type="match status" value="1"/>
</dbReference>
<dbReference type="InterPro" id="IPR030917">
    <property type="entry name" value="Cyanoexo_CrtB_assoc"/>
</dbReference>
<accession>A0A563W436</accession>
<sequence>MTPPSITKNKVGVLWKTSPTKFLTKAVVVLLLIITVAIAAIPGYLQGGQWTWSRLPPIDNTQQMRSLLKTGVEFTDWQTIKQREIRIGGNKWSAQAITQGNSSPVVVLLAPQTFYKDKPYVEWTDIQGLEKWKTDSHRELEFTVEGNSPNSKVKARFFRAWNQQTFAIVQWYAFPNGGSHATTNWFWRDQIAQLKQKRVPWIAVCLKIPLNPLDDLDSAETLATSLSQQVQGSLQENTFNVSVKKNN</sequence>
<dbReference type="AlphaFoldDB" id="A0A563W436"/>
<protein>
    <recommendedName>
        <fullName evidence="4">Cyanoexosortase B system-associated protein</fullName>
    </recommendedName>
</protein>
<proteinExistence type="predicted"/>